<dbReference type="InterPro" id="IPR013783">
    <property type="entry name" value="Ig-like_fold"/>
</dbReference>
<accession>A0A7C9FZM5</accession>
<dbReference type="AlphaFoldDB" id="A0A7C9FZM5"/>
<proteinExistence type="predicted"/>
<dbReference type="Gene3D" id="2.60.40.10">
    <property type="entry name" value="Immunoglobulins"/>
    <property type="match status" value="1"/>
</dbReference>
<gene>
    <name evidence="1" type="ORF">GBK04_27990</name>
</gene>
<dbReference type="RefSeq" id="WP_152765591.1">
    <property type="nucleotide sequence ID" value="NZ_WHLY01000002.1"/>
</dbReference>
<dbReference type="Proteomes" id="UP000479293">
    <property type="component" value="Unassembled WGS sequence"/>
</dbReference>
<evidence type="ECO:0000313" key="2">
    <source>
        <dbReference type="Proteomes" id="UP000479293"/>
    </source>
</evidence>
<name>A0A7C9FZM5_9BACT</name>
<protein>
    <recommendedName>
        <fullName evidence="3">CARDB domain-containing protein</fullName>
    </recommendedName>
</protein>
<dbReference type="EMBL" id="WHLY01000002">
    <property type="protein sequence ID" value="MPR37073.1"/>
    <property type="molecule type" value="Genomic_DNA"/>
</dbReference>
<organism evidence="1 2">
    <name type="scientific">Salmonirosea aquatica</name>
    <dbReference type="NCBI Taxonomy" id="2654236"/>
    <lineage>
        <taxon>Bacteria</taxon>
        <taxon>Pseudomonadati</taxon>
        <taxon>Bacteroidota</taxon>
        <taxon>Cytophagia</taxon>
        <taxon>Cytophagales</taxon>
        <taxon>Spirosomataceae</taxon>
        <taxon>Salmonirosea</taxon>
    </lineage>
</organism>
<sequence>MPREWGAAFRPTRTVRSTVIHELGHSLGLGDQYTPNTGRNVGNWDPMHAEGNLPHFSIAHRMMLGWAQGGWLKTYNFATGGTPVNETITLNPIEKGAPSAGNSAGIEIRLSDGWNYYVEYRSGQGTHIGDRNLDTNNAVLVTDVDSTPGDAPISRPIIVRVNNDSDNDGSVLVNGLDYRETDTTDPTFPTDFRLSVSGINATKADVKVEYGVNSRPDPAIRPWPASPDRQWQSPDIEVQNARNLADPANWFNVPWAGNPNTVIARVKNNGTLAAPGVRVEFYVKNFNVGGAPETFLGADTRAIPALGTVDFQTGWNPPGNGHYCLIVRIPGYFLPGPPPVLEMSIFNNEAQSNYTRFISADASPATREVTYVEVGNPYEKPTRVFVRPGQTNPLYRTYLEHTSVMLEAGESRKVKMMFEYDDTNLFKTPVFIGNNTTIDITGQNRESKALAERTLRKYRQVPNRVGLATYIDNPLEKHPHTPALLGGAQVEVVTGRKTKFEYFYLDGRIGGRVIEDTNSRVIRGVSGGKVLVIFRNDEDRDNPKVVYEEVKLDWDGRFVTKETNEAIRIKYLTLQGYYVPAAGYGDCYSEIIKRR</sequence>
<evidence type="ECO:0008006" key="3">
    <source>
        <dbReference type="Google" id="ProtNLM"/>
    </source>
</evidence>
<comment type="caution">
    <text evidence="1">The sequence shown here is derived from an EMBL/GenBank/DDBJ whole genome shotgun (WGS) entry which is preliminary data.</text>
</comment>
<reference evidence="1 2" key="1">
    <citation type="submission" date="2019-10" db="EMBL/GenBank/DDBJ databases">
        <title>Draft Genome Sequence of Cytophagaceae sp. SJW1-29.</title>
        <authorList>
            <person name="Choi A."/>
        </authorList>
    </citation>
    <scope>NUCLEOTIDE SEQUENCE [LARGE SCALE GENOMIC DNA]</scope>
    <source>
        <strain evidence="1 2">SJW1-29</strain>
    </source>
</reference>
<dbReference type="SUPFAM" id="SSF55486">
    <property type="entry name" value="Metalloproteases ('zincins'), catalytic domain"/>
    <property type="match status" value="1"/>
</dbReference>
<evidence type="ECO:0000313" key="1">
    <source>
        <dbReference type="EMBL" id="MPR37073.1"/>
    </source>
</evidence>
<keyword evidence="2" id="KW-1185">Reference proteome</keyword>